<dbReference type="eggNOG" id="KOG1303">
    <property type="taxonomic scope" value="Eukaryota"/>
</dbReference>
<dbReference type="OrthoDB" id="655540at2759"/>
<dbReference type="Pfam" id="PF01490">
    <property type="entry name" value="Aa_trans"/>
    <property type="match status" value="1"/>
</dbReference>
<evidence type="ECO:0000256" key="6">
    <source>
        <dbReference type="ARBA" id="ARBA00023136"/>
    </source>
</evidence>
<dbReference type="GO" id="GO:0006865">
    <property type="term" value="P:amino acid transport"/>
    <property type="evidence" value="ECO:0007669"/>
    <property type="project" value="UniProtKB-KW"/>
</dbReference>
<comment type="subcellular location">
    <subcellularLocation>
        <location evidence="1">Membrane</location>
    </subcellularLocation>
</comment>
<evidence type="ECO:0000256" key="1">
    <source>
        <dbReference type="ARBA" id="ARBA00004370"/>
    </source>
</evidence>
<dbReference type="InterPro" id="IPR013057">
    <property type="entry name" value="AA_transpt_TM"/>
</dbReference>
<evidence type="ECO:0000313" key="9">
    <source>
        <dbReference type="EMBL" id="KFM25230.1"/>
    </source>
</evidence>
<evidence type="ECO:0000256" key="7">
    <source>
        <dbReference type="SAM" id="Phobius"/>
    </source>
</evidence>
<evidence type="ECO:0000256" key="4">
    <source>
        <dbReference type="ARBA" id="ARBA00022970"/>
    </source>
</evidence>
<dbReference type="STRING" id="3075.A0A087SHM6"/>
<keyword evidence="10" id="KW-1185">Reference proteome</keyword>
<evidence type="ECO:0000313" key="10">
    <source>
        <dbReference type="Proteomes" id="UP000028924"/>
    </source>
</evidence>
<keyword evidence="4" id="KW-0029">Amino-acid transport</keyword>
<feature type="transmembrane region" description="Helical" evidence="7">
    <location>
        <begin position="246"/>
        <end position="266"/>
    </location>
</feature>
<evidence type="ECO:0000259" key="8">
    <source>
        <dbReference type="Pfam" id="PF01490"/>
    </source>
</evidence>
<sequence>MTVRGLLASHGLVTRGGLVRTFANAAKKPADRFAEFIASAGARQGDIRGIQANAVNKVFGVMNALGAIAFAYSFSIILLEIQDTLRQPPKASKTMKPAAMAGISAAFAFYFTVAVVNYSAFGNNVSGFILDAYPGPKWLLVVGYVCILLHMVSAYQVFGQPIFDTIESHIKAFHLKRAQAAADAEALGKGAEELRRIFLRRMSPAVSERLSRLSATASMYRMSTGFANEAVPLNEDHYFLPLWQRLLCRTLYVILTTVVAIVMPFFTDMAGLVGALTFFPLSIFLPIRCWRVLYHPTGAFSALLWFVEISMGIVCACATVASVRGIILNWTTYKLFAS</sequence>
<feature type="transmembrane region" description="Helical" evidence="7">
    <location>
        <begin position="99"/>
        <end position="118"/>
    </location>
</feature>
<dbReference type="GeneID" id="23617576"/>
<proteinExistence type="predicted"/>
<dbReference type="KEGG" id="apro:F751_6185"/>
<dbReference type="AlphaFoldDB" id="A0A087SHM6"/>
<dbReference type="RefSeq" id="XP_011398121.1">
    <property type="nucleotide sequence ID" value="XM_011399819.1"/>
</dbReference>
<evidence type="ECO:0000256" key="5">
    <source>
        <dbReference type="ARBA" id="ARBA00022989"/>
    </source>
</evidence>
<feature type="transmembrane region" description="Helical" evidence="7">
    <location>
        <begin position="138"/>
        <end position="158"/>
    </location>
</feature>
<feature type="domain" description="Amino acid transporter transmembrane" evidence="8">
    <location>
        <begin position="55"/>
        <end position="322"/>
    </location>
</feature>
<feature type="transmembrane region" description="Helical" evidence="7">
    <location>
        <begin position="272"/>
        <end position="290"/>
    </location>
</feature>
<keyword evidence="6 7" id="KW-0472">Membrane</keyword>
<feature type="transmembrane region" description="Helical" evidence="7">
    <location>
        <begin position="58"/>
        <end position="79"/>
    </location>
</feature>
<gene>
    <name evidence="9" type="ORF">F751_6185</name>
</gene>
<organism evidence="9 10">
    <name type="scientific">Auxenochlorella protothecoides</name>
    <name type="common">Green microalga</name>
    <name type="synonym">Chlorella protothecoides</name>
    <dbReference type="NCBI Taxonomy" id="3075"/>
    <lineage>
        <taxon>Eukaryota</taxon>
        <taxon>Viridiplantae</taxon>
        <taxon>Chlorophyta</taxon>
        <taxon>core chlorophytes</taxon>
        <taxon>Trebouxiophyceae</taxon>
        <taxon>Chlorellales</taxon>
        <taxon>Chlorellaceae</taxon>
        <taxon>Auxenochlorella</taxon>
    </lineage>
</organism>
<dbReference type="PANTHER" id="PTHR48017">
    <property type="entry name" value="OS05G0424000 PROTEIN-RELATED"/>
    <property type="match status" value="1"/>
</dbReference>
<accession>A0A087SHM6</accession>
<reference evidence="9 10" key="1">
    <citation type="journal article" date="2014" name="BMC Genomics">
        <title>Oil accumulation mechanisms of the oleaginous microalga Chlorella protothecoides revealed through its genome, transcriptomes, and proteomes.</title>
        <authorList>
            <person name="Gao C."/>
            <person name="Wang Y."/>
            <person name="Shen Y."/>
            <person name="Yan D."/>
            <person name="He X."/>
            <person name="Dai J."/>
            <person name="Wu Q."/>
        </authorList>
    </citation>
    <scope>NUCLEOTIDE SEQUENCE [LARGE SCALE GENOMIC DNA]</scope>
    <source>
        <strain evidence="9 10">0710</strain>
    </source>
</reference>
<keyword evidence="3 7" id="KW-0812">Transmembrane</keyword>
<dbReference type="Proteomes" id="UP000028924">
    <property type="component" value="Unassembled WGS sequence"/>
</dbReference>
<name>A0A087SHM6_AUXPR</name>
<dbReference type="GO" id="GO:0016020">
    <property type="term" value="C:membrane"/>
    <property type="evidence" value="ECO:0007669"/>
    <property type="project" value="UniProtKB-SubCell"/>
</dbReference>
<evidence type="ECO:0000256" key="2">
    <source>
        <dbReference type="ARBA" id="ARBA00022448"/>
    </source>
</evidence>
<protein>
    <submittedName>
        <fullName evidence="9">Amino acid permease 2</fullName>
    </submittedName>
</protein>
<keyword evidence="2" id="KW-0813">Transport</keyword>
<feature type="transmembrane region" description="Helical" evidence="7">
    <location>
        <begin position="302"/>
        <end position="327"/>
    </location>
</feature>
<dbReference type="EMBL" id="KL662112">
    <property type="protein sequence ID" value="KFM25230.1"/>
    <property type="molecule type" value="Genomic_DNA"/>
</dbReference>
<keyword evidence="5 7" id="KW-1133">Transmembrane helix</keyword>
<evidence type="ECO:0000256" key="3">
    <source>
        <dbReference type="ARBA" id="ARBA00022692"/>
    </source>
</evidence>